<dbReference type="Proteomes" id="UP000290289">
    <property type="component" value="Chromosome 14"/>
</dbReference>
<dbReference type="AlphaFoldDB" id="A0A498I757"/>
<dbReference type="EMBL" id="RDQH01000340">
    <property type="protein sequence ID" value="RXH76933.1"/>
    <property type="molecule type" value="Genomic_DNA"/>
</dbReference>
<feature type="coiled-coil region" evidence="1">
    <location>
        <begin position="45"/>
        <end position="72"/>
    </location>
</feature>
<reference evidence="3 4" key="1">
    <citation type="submission" date="2018-10" db="EMBL/GenBank/DDBJ databases">
        <title>A high-quality apple genome assembly.</title>
        <authorList>
            <person name="Hu J."/>
        </authorList>
    </citation>
    <scope>NUCLEOTIDE SEQUENCE [LARGE SCALE GENOMIC DNA]</scope>
    <source>
        <strain evidence="4">cv. HFTH1</strain>
        <tissue evidence="3">Young leaf</tissue>
    </source>
</reference>
<proteinExistence type="predicted"/>
<evidence type="ECO:0000256" key="2">
    <source>
        <dbReference type="SAM" id="MobiDB-lite"/>
    </source>
</evidence>
<gene>
    <name evidence="3" type="ORF">DVH24_019821</name>
</gene>
<keyword evidence="4" id="KW-1185">Reference proteome</keyword>
<comment type="caution">
    <text evidence="3">The sequence shown here is derived from an EMBL/GenBank/DDBJ whole genome shotgun (WGS) entry which is preliminary data.</text>
</comment>
<name>A0A498I757_MALDO</name>
<feature type="compositionally biased region" description="Polar residues" evidence="2">
    <location>
        <begin position="30"/>
        <end position="40"/>
    </location>
</feature>
<feature type="region of interest" description="Disordered" evidence="2">
    <location>
        <begin position="22"/>
        <end position="42"/>
    </location>
</feature>
<accession>A0A498I757</accession>
<evidence type="ECO:0000313" key="3">
    <source>
        <dbReference type="EMBL" id="RXH76933.1"/>
    </source>
</evidence>
<sequence>MCIGDFTSKEHIAKKTHQWKVPNPLENIDHSTPPTSSNSKDQLREDELKVKYDNLAKEVATLKNEKSNTTQQVYQSNAHQVCANSGHHLVLTWYKSLLHIPNYILAFESLDLDLYRARNGLLKLGKKSRIFLEIRRLVYGPCMGGLGSARGVHAPLLEVLCPTAVHGDADELFDAHLNMWRASCGAWPPGPLPCGGTWSGAWGNPRSPLRFFDVLI</sequence>
<organism evidence="3 4">
    <name type="scientific">Malus domestica</name>
    <name type="common">Apple</name>
    <name type="synonym">Pyrus malus</name>
    <dbReference type="NCBI Taxonomy" id="3750"/>
    <lineage>
        <taxon>Eukaryota</taxon>
        <taxon>Viridiplantae</taxon>
        <taxon>Streptophyta</taxon>
        <taxon>Embryophyta</taxon>
        <taxon>Tracheophyta</taxon>
        <taxon>Spermatophyta</taxon>
        <taxon>Magnoliopsida</taxon>
        <taxon>eudicotyledons</taxon>
        <taxon>Gunneridae</taxon>
        <taxon>Pentapetalae</taxon>
        <taxon>rosids</taxon>
        <taxon>fabids</taxon>
        <taxon>Rosales</taxon>
        <taxon>Rosaceae</taxon>
        <taxon>Amygdaloideae</taxon>
        <taxon>Maleae</taxon>
        <taxon>Malus</taxon>
    </lineage>
</organism>
<evidence type="ECO:0000313" key="4">
    <source>
        <dbReference type="Proteomes" id="UP000290289"/>
    </source>
</evidence>
<keyword evidence="1" id="KW-0175">Coiled coil</keyword>
<evidence type="ECO:0000256" key="1">
    <source>
        <dbReference type="SAM" id="Coils"/>
    </source>
</evidence>
<protein>
    <submittedName>
        <fullName evidence="3">Uncharacterized protein</fullName>
    </submittedName>
</protein>